<protein>
    <submittedName>
        <fullName evidence="1">Uncharacterized protein</fullName>
    </submittedName>
</protein>
<evidence type="ECO:0000313" key="1">
    <source>
        <dbReference type="EMBL" id="CAE0793417.1"/>
    </source>
</evidence>
<name>A0A7S4FGL2_9EUGL</name>
<sequence>MQCLGNFAPCPKISIRGLVLATPIRDLAMTAQPPFYNTASYRWCTVSSSCRSCLTIASSLASAALFPKLPYSPIILLPLRLSPWSAQLLACANRYMQVQGG</sequence>
<organism evidence="1">
    <name type="scientific">Eutreptiella gymnastica</name>
    <dbReference type="NCBI Taxonomy" id="73025"/>
    <lineage>
        <taxon>Eukaryota</taxon>
        <taxon>Discoba</taxon>
        <taxon>Euglenozoa</taxon>
        <taxon>Euglenida</taxon>
        <taxon>Spirocuta</taxon>
        <taxon>Euglenophyceae</taxon>
        <taxon>Eutreptiales</taxon>
        <taxon>Eutreptiaceae</taxon>
        <taxon>Eutreptiella</taxon>
    </lineage>
</organism>
<accession>A0A7S4FGL2</accession>
<reference evidence="1" key="1">
    <citation type="submission" date="2021-01" db="EMBL/GenBank/DDBJ databases">
        <authorList>
            <person name="Corre E."/>
            <person name="Pelletier E."/>
            <person name="Niang G."/>
            <person name="Scheremetjew M."/>
            <person name="Finn R."/>
            <person name="Kale V."/>
            <person name="Holt S."/>
            <person name="Cochrane G."/>
            <person name="Meng A."/>
            <person name="Brown T."/>
            <person name="Cohen L."/>
        </authorList>
    </citation>
    <scope>NUCLEOTIDE SEQUENCE</scope>
    <source>
        <strain evidence="1">CCMP1594</strain>
    </source>
</reference>
<dbReference type="EMBL" id="HBJA01014362">
    <property type="protein sequence ID" value="CAE0793417.1"/>
    <property type="molecule type" value="Transcribed_RNA"/>
</dbReference>
<gene>
    <name evidence="1" type="ORF">EGYM00163_LOCUS4534</name>
</gene>
<proteinExistence type="predicted"/>
<dbReference type="AlphaFoldDB" id="A0A7S4FGL2"/>